<dbReference type="OrthoDB" id="10388800at2759"/>
<reference evidence="1 2" key="1">
    <citation type="journal article" date="2019" name="Nat. Ecol. Evol.">
        <title>Megaphylogeny resolves global patterns of mushroom evolution.</title>
        <authorList>
            <person name="Varga T."/>
            <person name="Krizsan K."/>
            <person name="Foldi C."/>
            <person name="Dima B."/>
            <person name="Sanchez-Garcia M."/>
            <person name="Sanchez-Ramirez S."/>
            <person name="Szollosi G.J."/>
            <person name="Szarkandi J.G."/>
            <person name="Papp V."/>
            <person name="Albert L."/>
            <person name="Andreopoulos W."/>
            <person name="Angelini C."/>
            <person name="Antonin V."/>
            <person name="Barry K.W."/>
            <person name="Bougher N.L."/>
            <person name="Buchanan P."/>
            <person name="Buyck B."/>
            <person name="Bense V."/>
            <person name="Catcheside P."/>
            <person name="Chovatia M."/>
            <person name="Cooper J."/>
            <person name="Damon W."/>
            <person name="Desjardin D."/>
            <person name="Finy P."/>
            <person name="Geml J."/>
            <person name="Haridas S."/>
            <person name="Hughes K."/>
            <person name="Justo A."/>
            <person name="Karasinski D."/>
            <person name="Kautmanova I."/>
            <person name="Kiss B."/>
            <person name="Kocsube S."/>
            <person name="Kotiranta H."/>
            <person name="LaButti K.M."/>
            <person name="Lechner B.E."/>
            <person name="Liimatainen K."/>
            <person name="Lipzen A."/>
            <person name="Lukacs Z."/>
            <person name="Mihaltcheva S."/>
            <person name="Morgado L.N."/>
            <person name="Niskanen T."/>
            <person name="Noordeloos M.E."/>
            <person name="Ohm R.A."/>
            <person name="Ortiz-Santana B."/>
            <person name="Ovrebo C."/>
            <person name="Racz N."/>
            <person name="Riley R."/>
            <person name="Savchenko A."/>
            <person name="Shiryaev A."/>
            <person name="Soop K."/>
            <person name="Spirin V."/>
            <person name="Szebenyi C."/>
            <person name="Tomsovsky M."/>
            <person name="Tulloss R.E."/>
            <person name="Uehling J."/>
            <person name="Grigoriev I.V."/>
            <person name="Vagvolgyi C."/>
            <person name="Papp T."/>
            <person name="Martin F.M."/>
            <person name="Miettinen O."/>
            <person name="Hibbett D.S."/>
            <person name="Nagy L.G."/>
        </authorList>
    </citation>
    <scope>NUCLEOTIDE SEQUENCE [LARGE SCALE GENOMIC DNA]</scope>
    <source>
        <strain evidence="1 2">FP101781</strain>
    </source>
</reference>
<gene>
    <name evidence="1" type="ORF">FA13DRAFT_1733612</name>
</gene>
<proteinExistence type="predicted"/>
<dbReference type="AlphaFoldDB" id="A0A4Y7T9S7"/>
<name>A0A4Y7T9S7_COPMI</name>
<sequence length="305" mass="33980">MTTTGPGEELSWRELAEAKTSCLALATSPNKAKALKRLSIVGPTLGLNGCRASAEQQEDIDIVLETVKNLPNLVELNLQDNPYTWIPTNWLVSKLEKLVVHDPDDSVDILLSSQPSVRHLEFWSLQNPMQWSEPAQETVLPMLERVEGYPAVIQHYVPGRPVHTVRVPMITNIVPVHEILEVVQQSAVNVTTLDLAVQEKERYSAVTDIATTLGDSLTSLTVHYHRGKKIDTREAISVLLDDWVTGLSKATRLCSFSPMIWFSNYPEGDGEFIVQQLGEACSSLQAVRFRGATWVLEGQGWVERT</sequence>
<organism evidence="1 2">
    <name type="scientific">Coprinellus micaceus</name>
    <name type="common">Glistening ink-cap mushroom</name>
    <name type="synonym">Coprinus micaceus</name>
    <dbReference type="NCBI Taxonomy" id="71717"/>
    <lineage>
        <taxon>Eukaryota</taxon>
        <taxon>Fungi</taxon>
        <taxon>Dikarya</taxon>
        <taxon>Basidiomycota</taxon>
        <taxon>Agaricomycotina</taxon>
        <taxon>Agaricomycetes</taxon>
        <taxon>Agaricomycetidae</taxon>
        <taxon>Agaricales</taxon>
        <taxon>Agaricineae</taxon>
        <taxon>Psathyrellaceae</taxon>
        <taxon>Coprinellus</taxon>
    </lineage>
</organism>
<dbReference type="Proteomes" id="UP000298030">
    <property type="component" value="Unassembled WGS sequence"/>
</dbReference>
<dbReference type="EMBL" id="QPFP01000023">
    <property type="protein sequence ID" value="TEB30309.1"/>
    <property type="molecule type" value="Genomic_DNA"/>
</dbReference>
<keyword evidence="2" id="KW-1185">Reference proteome</keyword>
<accession>A0A4Y7T9S7</accession>
<evidence type="ECO:0000313" key="2">
    <source>
        <dbReference type="Proteomes" id="UP000298030"/>
    </source>
</evidence>
<evidence type="ECO:0000313" key="1">
    <source>
        <dbReference type="EMBL" id="TEB30309.1"/>
    </source>
</evidence>
<protein>
    <submittedName>
        <fullName evidence="1">Uncharacterized protein</fullName>
    </submittedName>
</protein>
<comment type="caution">
    <text evidence="1">The sequence shown here is derived from an EMBL/GenBank/DDBJ whole genome shotgun (WGS) entry which is preliminary data.</text>
</comment>